<dbReference type="AlphaFoldDB" id="A0AAD8CBP0"/>
<evidence type="ECO:0000313" key="2">
    <source>
        <dbReference type="Proteomes" id="UP001233172"/>
    </source>
</evidence>
<dbReference type="EMBL" id="JASAOG010000003">
    <property type="protein sequence ID" value="KAK0069354.1"/>
    <property type="molecule type" value="Genomic_DNA"/>
</dbReference>
<name>A0AAD8CBP0_BIOPF</name>
<protein>
    <submittedName>
        <fullName evidence="1">Uncharacterized protein</fullName>
    </submittedName>
</protein>
<sequence>TAFSGCYTLFPTDTNYLHLQLLNKTDPFGAYLVGYDSTSMFCHPLGIADIVEPINNKPFQDALYLQRLKEKHKSTCESMTSEKLTLTTILSIANDSSDSTFSTTNTNRVLETTEGFTQVQSDTSTSVAITTPQSVTWPKTTAGSTGLREAIISFLKVDHTELSSHKRNLISAPDHRTSAQICGFSGLLLVLSV</sequence>
<dbReference type="Proteomes" id="UP001233172">
    <property type="component" value="Unassembled WGS sequence"/>
</dbReference>
<organism evidence="1 2">
    <name type="scientific">Biomphalaria pfeifferi</name>
    <name type="common">Bloodfluke planorb</name>
    <name type="synonym">Freshwater snail</name>
    <dbReference type="NCBI Taxonomy" id="112525"/>
    <lineage>
        <taxon>Eukaryota</taxon>
        <taxon>Metazoa</taxon>
        <taxon>Spiralia</taxon>
        <taxon>Lophotrochozoa</taxon>
        <taxon>Mollusca</taxon>
        <taxon>Gastropoda</taxon>
        <taxon>Heterobranchia</taxon>
        <taxon>Euthyneura</taxon>
        <taxon>Panpulmonata</taxon>
        <taxon>Hygrophila</taxon>
        <taxon>Lymnaeoidea</taxon>
        <taxon>Planorbidae</taxon>
        <taxon>Biomphalaria</taxon>
    </lineage>
</organism>
<gene>
    <name evidence="1" type="ORF">Bpfe_001536</name>
</gene>
<reference evidence="1" key="1">
    <citation type="journal article" date="2023" name="PLoS Negl. Trop. Dis.">
        <title>A genome sequence for Biomphalaria pfeifferi, the major vector snail for the human-infecting parasite Schistosoma mansoni.</title>
        <authorList>
            <person name="Bu L."/>
            <person name="Lu L."/>
            <person name="Laidemitt M.R."/>
            <person name="Zhang S.M."/>
            <person name="Mutuku M."/>
            <person name="Mkoji G."/>
            <person name="Steinauer M."/>
            <person name="Loker E.S."/>
        </authorList>
    </citation>
    <scope>NUCLEOTIDE SEQUENCE</scope>
    <source>
        <strain evidence="1">KasaAsao</strain>
    </source>
</reference>
<evidence type="ECO:0000313" key="1">
    <source>
        <dbReference type="EMBL" id="KAK0069354.1"/>
    </source>
</evidence>
<comment type="caution">
    <text evidence="1">The sequence shown here is derived from an EMBL/GenBank/DDBJ whole genome shotgun (WGS) entry which is preliminary data.</text>
</comment>
<proteinExistence type="predicted"/>
<keyword evidence="2" id="KW-1185">Reference proteome</keyword>
<feature type="non-terminal residue" evidence="1">
    <location>
        <position position="193"/>
    </location>
</feature>
<reference evidence="1" key="2">
    <citation type="submission" date="2023-04" db="EMBL/GenBank/DDBJ databases">
        <authorList>
            <person name="Bu L."/>
            <person name="Lu L."/>
            <person name="Laidemitt M.R."/>
            <person name="Zhang S.M."/>
            <person name="Mutuku M."/>
            <person name="Mkoji G."/>
            <person name="Steinauer M."/>
            <person name="Loker E.S."/>
        </authorList>
    </citation>
    <scope>NUCLEOTIDE SEQUENCE</scope>
    <source>
        <strain evidence="1">KasaAsao</strain>
        <tissue evidence="1">Whole Snail</tissue>
    </source>
</reference>
<feature type="non-terminal residue" evidence="1">
    <location>
        <position position="1"/>
    </location>
</feature>
<accession>A0AAD8CBP0</accession>